<accession>A0ABP1FTT2</accession>
<dbReference type="Gene3D" id="3.40.525.10">
    <property type="entry name" value="CRAL-TRIO lipid binding domain"/>
    <property type="match status" value="1"/>
</dbReference>
<feature type="region of interest" description="Disordered" evidence="1">
    <location>
        <begin position="141"/>
        <end position="171"/>
    </location>
</feature>
<sequence>MSPRDHASGLSGRSASLSTNRRHLLHCLQVGNVISPALAVLQVVSAALPFAGHSIQMNDEREGASPSGSGHIVHPRERHGFLQDRSIHIAPTPKAAGDLPWPTSPPEYRMPVSKPVLRTSPKPAAQNRIDQGVMGRMASWFGASTSGRNGSAHSRAQHSSSSGVPDFLAQADDPDKRRIDHARAQNRAPSGSLEEQWRQECLAFARVRKLKHAADMRIFYVDPDARDRDGDPVVVAIGAHYRSQALTKEDLLLHVVNEMEKIGNQRFVVVYFNADTHMGLFPNNTFFLDAHSALRPSHRRQMKALYAVHPNPLLRAWIISLRLSEPDIYGRVDYCERLGNLNVYFSGGKAPVPPQHVLDYDAEH</sequence>
<comment type="caution">
    <text evidence="3">The sequence shown here is derived from an EMBL/GenBank/DDBJ whole genome shotgun (WGS) entry which is preliminary data.</text>
</comment>
<proteinExistence type="predicted"/>
<name>A0ABP1FTT2_9CHLO</name>
<dbReference type="InterPro" id="IPR001251">
    <property type="entry name" value="CRAL-TRIO_dom"/>
</dbReference>
<evidence type="ECO:0000313" key="3">
    <source>
        <dbReference type="EMBL" id="CAL5220902.1"/>
    </source>
</evidence>
<gene>
    <name evidence="3" type="primary">g2996</name>
    <name evidence="3" type="ORF">VP750_LOCUS2561</name>
</gene>
<dbReference type="EMBL" id="CAXHTA020000004">
    <property type="protein sequence ID" value="CAL5220902.1"/>
    <property type="molecule type" value="Genomic_DNA"/>
</dbReference>
<dbReference type="Pfam" id="PF13716">
    <property type="entry name" value="CRAL_TRIO_2"/>
    <property type="match status" value="1"/>
</dbReference>
<keyword evidence="4" id="KW-1185">Reference proteome</keyword>
<dbReference type="Proteomes" id="UP001497392">
    <property type="component" value="Unassembled WGS sequence"/>
</dbReference>
<evidence type="ECO:0000313" key="4">
    <source>
        <dbReference type="Proteomes" id="UP001497392"/>
    </source>
</evidence>
<feature type="compositionally biased region" description="Low complexity" evidence="1">
    <location>
        <begin position="151"/>
        <end position="162"/>
    </location>
</feature>
<dbReference type="InterPro" id="IPR036865">
    <property type="entry name" value="CRAL-TRIO_dom_sf"/>
</dbReference>
<reference evidence="3 4" key="1">
    <citation type="submission" date="2024-06" db="EMBL/GenBank/DDBJ databases">
        <authorList>
            <person name="Kraege A."/>
            <person name="Thomma B."/>
        </authorList>
    </citation>
    <scope>NUCLEOTIDE SEQUENCE [LARGE SCALE GENOMIC DNA]</scope>
</reference>
<organism evidence="3 4">
    <name type="scientific">Coccomyxa viridis</name>
    <dbReference type="NCBI Taxonomy" id="1274662"/>
    <lineage>
        <taxon>Eukaryota</taxon>
        <taxon>Viridiplantae</taxon>
        <taxon>Chlorophyta</taxon>
        <taxon>core chlorophytes</taxon>
        <taxon>Trebouxiophyceae</taxon>
        <taxon>Trebouxiophyceae incertae sedis</taxon>
        <taxon>Coccomyxaceae</taxon>
        <taxon>Coccomyxa</taxon>
    </lineage>
</organism>
<feature type="domain" description="CRAL-TRIO" evidence="2">
    <location>
        <begin position="230"/>
        <end position="362"/>
    </location>
</feature>
<evidence type="ECO:0000259" key="2">
    <source>
        <dbReference type="Pfam" id="PF13716"/>
    </source>
</evidence>
<evidence type="ECO:0000256" key="1">
    <source>
        <dbReference type="SAM" id="MobiDB-lite"/>
    </source>
</evidence>
<protein>
    <submittedName>
        <fullName evidence="3">G2996 protein</fullName>
    </submittedName>
</protein>